<dbReference type="AlphaFoldDB" id="A0A8R1W7X6"/>
<dbReference type="Pfam" id="PF02958">
    <property type="entry name" value="EcKL"/>
    <property type="match status" value="1"/>
</dbReference>
<dbReference type="KEGG" id="api:100574123"/>
<sequence>MTTTASAAAVAEMIETGTFGPDSRFVSFALDGQHTERDQFASSVLYGTVAVEDRYYHHQSHRLVFKFKHPMPEMRDLIKNDKQFHNEILFYERIAPFLLACCSQGDGDDTATPSLCRYFYGHNDCGDLAPRDMIVLENESDRGYRSAVTEHRLCLDFEHLIVAIRSLAKFHSLSYRAKHMDRMKFMDLVIKVKDTQWDDDGQWLVIGRRIEDLLFLALDTLKVRRGNGGEDDQRAQRFRTELLADTMKTLRRVMEPVEPLSVLCHGDFNRNNLLFRYDDGGRPVDALAYDMATVRYGSPALDLSFFLYMNTDRRTRDDHWDALLDAYCETLATAAGDVPVPDRGRLDVEMREHAFYGLAHGAFFLRIMLEEKKPIDPLEFVEMTNDEVLKVLLSFGGELATEWVADIVQHYLDTSYAKT</sequence>
<accession>A0A8R1W7X6</accession>
<dbReference type="PANTHER" id="PTHR11012:SF8">
    <property type="entry name" value="JUVENILE HORMONE-INDUCIBLE PROTEIN 26"/>
    <property type="match status" value="1"/>
</dbReference>
<dbReference type="GeneID" id="100574123"/>
<dbReference type="InterPro" id="IPR004119">
    <property type="entry name" value="EcKL"/>
</dbReference>
<dbReference type="InterPro" id="IPR011009">
    <property type="entry name" value="Kinase-like_dom_sf"/>
</dbReference>
<dbReference type="RefSeq" id="XP_003243915.1">
    <property type="nucleotide sequence ID" value="XM_003243867.3"/>
</dbReference>
<keyword evidence="3" id="KW-1185">Reference proteome</keyword>
<evidence type="ECO:0000259" key="1">
    <source>
        <dbReference type="SMART" id="SM00587"/>
    </source>
</evidence>
<dbReference type="EnsemblMetazoa" id="XM_003243867.4">
    <property type="protein sequence ID" value="XP_003243915.1"/>
    <property type="gene ID" value="LOC100574123"/>
</dbReference>
<dbReference type="PANTHER" id="PTHR11012">
    <property type="entry name" value="PROTEIN KINASE-LIKE DOMAIN-CONTAINING"/>
    <property type="match status" value="1"/>
</dbReference>
<reference evidence="2" key="2">
    <citation type="submission" date="2022-06" db="UniProtKB">
        <authorList>
            <consortium name="EnsemblMetazoa"/>
        </authorList>
    </citation>
    <scope>IDENTIFICATION</scope>
</reference>
<dbReference type="Gene3D" id="3.90.1200.10">
    <property type="match status" value="1"/>
</dbReference>
<evidence type="ECO:0000313" key="2">
    <source>
        <dbReference type="EnsemblMetazoa" id="XP_003243915.1"/>
    </source>
</evidence>
<evidence type="ECO:0000313" key="3">
    <source>
        <dbReference type="Proteomes" id="UP000007819"/>
    </source>
</evidence>
<name>A0A8R1W7X6_ACYPI</name>
<feature type="domain" description="CHK kinase-like" evidence="1">
    <location>
        <begin position="134"/>
        <end position="337"/>
    </location>
</feature>
<dbReference type="SMART" id="SM00587">
    <property type="entry name" value="CHK"/>
    <property type="match status" value="1"/>
</dbReference>
<dbReference type="Proteomes" id="UP000007819">
    <property type="component" value="Chromosome A1"/>
</dbReference>
<organism evidence="2 3">
    <name type="scientific">Acyrthosiphon pisum</name>
    <name type="common">Pea aphid</name>
    <dbReference type="NCBI Taxonomy" id="7029"/>
    <lineage>
        <taxon>Eukaryota</taxon>
        <taxon>Metazoa</taxon>
        <taxon>Ecdysozoa</taxon>
        <taxon>Arthropoda</taxon>
        <taxon>Hexapoda</taxon>
        <taxon>Insecta</taxon>
        <taxon>Pterygota</taxon>
        <taxon>Neoptera</taxon>
        <taxon>Paraneoptera</taxon>
        <taxon>Hemiptera</taxon>
        <taxon>Sternorrhyncha</taxon>
        <taxon>Aphidomorpha</taxon>
        <taxon>Aphidoidea</taxon>
        <taxon>Aphididae</taxon>
        <taxon>Macrosiphini</taxon>
        <taxon>Acyrthosiphon</taxon>
    </lineage>
</organism>
<dbReference type="InterPro" id="IPR015897">
    <property type="entry name" value="CHK_kinase-like"/>
</dbReference>
<reference evidence="3" key="1">
    <citation type="submission" date="2010-06" db="EMBL/GenBank/DDBJ databases">
        <authorList>
            <person name="Jiang H."/>
            <person name="Abraham K."/>
            <person name="Ali S."/>
            <person name="Alsbrooks S.L."/>
            <person name="Anim B.N."/>
            <person name="Anosike U.S."/>
            <person name="Attaway T."/>
            <person name="Bandaranaike D.P."/>
            <person name="Battles P.K."/>
            <person name="Bell S.N."/>
            <person name="Bell A.V."/>
            <person name="Beltran B."/>
            <person name="Bickham C."/>
            <person name="Bustamante Y."/>
            <person name="Caleb T."/>
            <person name="Canada A."/>
            <person name="Cardenas V."/>
            <person name="Carter K."/>
            <person name="Chacko J."/>
            <person name="Chandrabose M.N."/>
            <person name="Chavez D."/>
            <person name="Chavez A."/>
            <person name="Chen L."/>
            <person name="Chu H.-S."/>
            <person name="Claassen K.J."/>
            <person name="Cockrell R."/>
            <person name="Collins M."/>
            <person name="Cooper J.A."/>
            <person name="Cree A."/>
            <person name="Curry S.M."/>
            <person name="Da Y."/>
            <person name="Dao M.D."/>
            <person name="Das B."/>
            <person name="Davila M.-L."/>
            <person name="Davy-Carroll L."/>
            <person name="Denson S."/>
            <person name="Dinh H."/>
            <person name="Ebong V.E."/>
            <person name="Edwards J.R."/>
            <person name="Egan A."/>
            <person name="El-Daye J."/>
            <person name="Escobedo L."/>
            <person name="Fernandez S."/>
            <person name="Fernando P.R."/>
            <person name="Flagg N."/>
            <person name="Forbes L.D."/>
            <person name="Fowler R.G."/>
            <person name="Fu Q."/>
            <person name="Gabisi R.A."/>
            <person name="Ganer J."/>
            <person name="Garbino Pronczuk A."/>
            <person name="Garcia R.M."/>
            <person name="Garner T."/>
            <person name="Garrett T.E."/>
            <person name="Gonzalez D.A."/>
            <person name="Hamid H."/>
            <person name="Hawkins E.S."/>
            <person name="Hirani K."/>
            <person name="Hogues M.E."/>
            <person name="Hollins B."/>
            <person name="Hsiao C.-H."/>
            <person name="Jabil R."/>
            <person name="James M.L."/>
            <person name="Jhangiani S.N."/>
            <person name="Johnson B."/>
            <person name="Johnson Q."/>
            <person name="Joshi V."/>
            <person name="Kalu J.B."/>
            <person name="Kam C."/>
            <person name="Kashfia A."/>
            <person name="Keebler J."/>
            <person name="Kisamo H."/>
            <person name="Kovar C.L."/>
            <person name="Lago L.A."/>
            <person name="Lai C.-Y."/>
            <person name="Laidlaw J."/>
            <person name="Lara F."/>
            <person name="Le T.-K."/>
            <person name="Lee S.L."/>
            <person name="Legall F.H."/>
            <person name="Lemon S.J."/>
            <person name="Lewis L.R."/>
            <person name="Li B."/>
            <person name="Liu Y."/>
            <person name="Liu Y.-S."/>
            <person name="Lopez J."/>
            <person name="Lozado R.J."/>
            <person name="Lu J."/>
            <person name="Madu R.C."/>
            <person name="Maheshwari M."/>
            <person name="Maheshwari R."/>
            <person name="Malloy K."/>
            <person name="Martinez E."/>
            <person name="Mathew T."/>
            <person name="Mercado I.C."/>
            <person name="Mercado C."/>
            <person name="Meyer B."/>
            <person name="Montgomery K."/>
            <person name="Morgan M.B."/>
            <person name="Munidasa M."/>
            <person name="Nazareth L.V."/>
            <person name="Nelson J."/>
            <person name="Ng B.M."/>
            <person name="Nguyen N.B."/>
            <person name="Nguyen P.Q."/>
            <person name="Nguyen T."/>
            <person name="Obregon M."/>
            <person name="Okwuonu G.O."/>
            <person name="Onwere C.G."/>
            <person name="Orozco G."/>
            <person name="Parra A."/>
            <person name="Patel S."/>
            <person name="Patil S."/>
            <person name="Perez A."/>
            <person name="Perez Y."/>
            <person name="Pham C."/>
            <person name="Primus E.L."/>
            <person name="Pu L.-L."/>
            <person name="Puazo M."/>
            <person name="Qin X."/>
            <person name="Quiroz J.B."/>
            <person name="Reese J."/>
            <person name="Richards S."/>
            <person name="Rives C.M."/>
            <person name="Robberts R."/>
            <person name="Ruiz S.J."/>
            <person name="Ruiz M.J."/>
            <person name="Santibanez J."/>
            <person name="Schneider B.W."/>
            <person name="Sisson I."/>
            <person name="Smith M."/>
            <person name="Sodergren E."/>
            <person name="Song X.-Z."/>
            <person name="Song B.B."/>
            <person name="Summersgill H."/>
            <person name="Thelus R."/>
            <person name="Thornton R.D."/>
            <person name="Trejos Z.Y."/>
            <person name="Usmani K."/>
            <person name="Vattathil S."/>
            <person name="Villasana D."/>
            <person name="Walker D.L."/>
            <person name="Wang S."/>
            <person name="Wang K."/>
            <person name="White C.S."/>
            <person name="Williams A.C."/>
            <person name="Williamson J."/>
            <person name="Wilson K."/>
            <person name="Woghiren I.O."/>
            <person name="Woodworth J.R."/>
            <person name="Worley K.C."/>
            <person name="Wright R.A."/>
            <person name="Wu W."/>
            <person name="Young L."/>
            <person name="Zhang L."/>
            <person name="Zhang J."/>
            <person name="Zhu Y."/>
            <person name="Muzny D.M."/>
            <person name="Weinstock G."/>
            <person name="Gibbs R.A."/>
        </authorList>
    </citation>
    <scope>NUCLEOTIDE SEQUENCE [LARGE SCALE GENOMIC DNA]</scope>
    <source>
        <strain evidence="3">LSR1</strain>
    </source>
</reference>
<dbReference type="SUPFAM" id="SSF56112">
    <property type="entry name" value="Protein kinase-like (PK-like)"/>
    <property type="match status" value="1"/>
</dbReference>
<protein>
    <recommendedName>
        <fullName evidence="1">CHK kinase-like domain-containing protein</fullName>
    </recommendedName>
</protein>
<proteinExistence type="predicted"/>
<dbReference type="OrthoDB" id="190089at2759"/>